<keyword evidence="3" id="KW-1185">Reference proteome</keyword>
<dbReference type="Gene3D" id="3.30.710.10">
    <property type="entry name" value="Potassium Channel Kv1.1, Chain A"/>
    <property type="match status" value="1"/>
</dbReference>
<evidence type="ECO:0000313" key="3">
    <source>
        <dbReference type="Proteomes" id="UP000237144"/>
    </source>
</evidence>
<reference evidence="2 3" key="1">
    <citation type="journal article" date="2018" name="Front. Microbiol.">
        <title>Prospects for Fungal Bioremediation of Acidic Radioactive Waste Sites: Characterization and Genome Sequence of Rhodotorula taiwanensis MD1149.</title>
        <authorList>
            <person name="Tkavc R."/>
            <person name="Matrosova V.Y."/>
            <person name="Grichenko O.E."/>
            <person name="Gostincar C."/>
            <person name="Volpe R.P."/>
            <person name="Klimenkova P."/>
            <person name="Gaidamakova E.K."/>
            <person name="Zhou C.E."/>
            <person name="Stewart B.J."/>
            <person name="Lyman M.G."/>
            <person name="Malfatti S.A."/>
            <person name="Rubinfeld B."/>
            <person name="Courtot M."/>
            <person name="Singh J."/>
            <person name="Dalgard C.L."/>
            <person name="Hamilton T."/>
            <person name="Frey K.G."/>
            <person name="Gunde-Cimerman N."/>
            <person name="Dugan L."/>
            <person name="Daly M.J."/>
        </authorList>
    </citation>
    <scope>NUCLEOTIDE SEQUENCE [LARGE SCALE GENOMIC DNA]</scope>
    <source>
        <strain evidence="2 3">MD1149</strain>
    </source>
</reference>
<gene>
    <name evidence="2" type="ORF">BMF94_1269</name>
</gene>
<dbReference type="EMBL" id="PJQD01000013">
    <property type="protein sequence ID" value="POY75647.1"/>
    <property type="molecule type" value="Genomic_DNA"/>
</dbReference>
<evidence type="ECO:0000256" key="1">
    <source>
        <dbReference type="SAM" id="MobiDB-lite"/>
    </source>
</evidence>
<evidence type="ECO:0000313" key="2">
    <source>
        <dbReference type="EMBL" id="POY75647.1"/>
    </source>
</evidence>
<dbReference type="AlphaFoldDB" id="A0A2S5BFV1"/>
<protein>
    <recommendedName>
        <fullName evidence="4">BTB domain-containing protein</fullName>
    </recommendedName>
</protein>
<dbReference type="InterPro" id="IPR011333">
    <property type="entry name" value="SKP1/BTB/POZ_sf"/>
</dbReference>
<organism evidence="2 3">
    <name type="scientific">Rhodotorula taiwanensis</name>
    <dbReference type="NCBI Taxonomy" id="741276"/>
    <lineage>
        <taxon>Eukaryota</taxon>
        <taxon>Fungi</taxon>
        <taxon>Dikarya</taxon>
        <taxon>Basidiomycota</taxon>
        <taxon>Pucciniomycotina</taxon>
        <taxon>Microbotryomycetes</taxon>
        <taxon>Sporidiobolales</taxon>
        <taxon>Sporidiobolaceae</taxon>
        <taxon>Rhodotorula</taxon>
    </lineage>
</organism>
<name>A0A2S5BFV1_9BASI</name>
<evidence type="ECO:0008006" key="4">
    <source>
        <dbReference type="Google" id="ProtNLM"/>
    </source>
</evidence>
<dbReference type="OrthoDB" id="6359816at2759"/>
<comment type="caution">
    <text evidence="2">The sequence shown here is derived from an EMBL/GenBank/DDBJ whole genome shotgun (WGS) entry which is preliminary data.</text>
</comment>
<sequence>MSLVAVEARKADQHCTETTYIDFTLDLANLHDNNVTVHSLHTDRVLGRRWTLVFVRRASRLDFVIAAHPTPGVAFEASFRLSRRDQYGATHHLSKSAKTAGHSRMWPRFGEEIARLSTSAAHLAETDGDTGRPFKLRIAASLTAGQRVTSSAIRTLDDTTLARRAAGPSLTPTPHDFRLWFPHFSDVGADLWANAAMLSSISPYLKTMLASEYAEGSSRRKRPRSVADVVEGGGANNDGGDDSDDEADAHLLSTRPPSLSSEGLGDLTFRQMTIKAARYSTWRAVLLYLTTGYIDFAPLLSSGARSDQLYHDHAKEEPDLPLPVSPKSVYRLAHLLELPDLEQLAFTAFVSSLTRLRAATLDFIVKNWTEVKASEAWKDLKGKAGRGEIEGGSQVIADVLDAVA</sequence>
<dbReference type="Proteomes" id="UP000237144">
    <property type="component" value="Unassembled WGS sequence"/>
</dbReference>
<feature type="region of interest" description="Disordered" evidence="1">
    <location>
        <begin position="216"/>
        <end position="258"/>
    </location>
</feature>
<dbReference type="STRING" id="741276.A0A2S5BFV1"/>
<proteinExistence type="predicted"/>
<accession>A0A2S5BFV1</accession>